<evidence type="ECO:0000313" key="5">
    <source>
        <dbReference type="EMBL" id="KAJ8891231.1"/>
    </source>
</evidence>
<dbReference type="EMBL" id="JARBHB010000003">
    <property type="protein sequence ID" value="KAJ8891231.1"/>
    <property type="molecule type" value="Genomic_DNA"/>
</dbReference>
<feature type="region of interest" description="Disordered" evidence="3">
    <location>
        <begin position="711"/>
        <end position="733"/>
    </location>
</feature>
<accession>A0ABQ9I4D8</accession>
<evidence type="ECO:0000259" key="4">
    <source>
        <dbReference type="Pfam" id="PF13359"/>
    </source>
</evidence>
<feature type="compositionally biased region" description="Low complexity" evidence="3">
    <location>
        <begin position="723"/>
        <end position="733"/>
    </location>
</feature>
<evidence type="ECO:0000313" key="6">
    <source>
        <dbReference type="Proteomes" id="UP001159363"/>
    </source>
</evidence>
<keyword evidence="2" id="KW-0479">Metal-binding</keyword>
<feature type="domain" description="DDE Tnp4" evidence="4">
    <location>
        <begin position="562"/>
        <end position="665"/>
    </location>
</feature>
<gene>
    <name evidence="5" type="ORF">PR048_010746</name>
</gene>
<dbReference type="Proteomes" id="UP001159363">
    <property type="component" value="Chromosome 3"/>
</dbReference>
<dbReference type="Pfam" id="PF13359">
    <property type="entry name" value="DDE_Tnp_4"/>
    <property type="match status" value="1"/>
</dbReference>
<name>A0ABQ9I4D8_9NEOP</name>
<evidence type="ECO:0000256" key="3">
    <source>
        <dbReference type="SAM" id="MobiDB-lite"/>
    </source>
</evidence>
<keyword evidence="6" id="KW-1185">Reference proteome</keyword>
<protein>
    <recommendedName>
        <fullName evidence="4">DDE Tnp4 domain-containing protein</fullName>
    </recommendedName>
</protein>
<organism evidence="5 6">
    <name type="scientific">Dryococelus australis</name>
    <dbReference type="NCBI Taxonomy" id="614101"/>
    <lineage>
        <taxon>Eukaryota</taxon>
        <taxon>Metazoa</taxon>
        <taxon>Ecdysozoa</taxon>
        <taxon>Arthropoda</taxon>
        <taxon>Hexapoda</taxon>
        <taxon>Insecta</taxon>
        <taxon>Pterygota</taxon>
        <taxon>Neoptera</taxon>
        <taxon>Polyneoptera</taxon>
        <taxon>Phasmatodea</taxon>
        <taxon>Verophasmatodea</taxon>
        <taxon>Anareolatae</taxon>
        <taxon>Phasmatidae</taxon>
        <taxon>Eurycanthinae</taxon>
        <taxon>Dryococelus</taxon>
    </lineage>
</organism>
<evidence type="ECO:0000256" key="1">
    <source>
        <dbReference type="ARBA" id="ARBA00001968"/>
    </source>
</evidence>
<evidence type="ECO:0000256" key="2">
    <source>
        <dbReference type="ARBA" id="ARBA00022723"/>
    </source>
</evidence>
<comment type="cofactor">
    <cofactor evidence="1">
        <name>a divalent metal cation</name>
        <dbReference type="ChEBI" id="CHEBI:60240"/>
    </cofactor>
</comment>
<sequence>MEWRGKTVRCCSVAVFDRDIHTRVPSTTCSPPTKANRAQSLAESLPDFRMWESCQTMPLVGGFSRGSPVSPALSFRRCTILTSITLIGSQALAVKSRPDLCASNLLIYEKNTHFAENGNALPSRTVECALGILANKWRMFHMPLNVSTDFAEDIVIVTSVLHNFVRQRDGYNYDDTLTCDGFVDLQDYSFRRVVECWRVGGWERGIVGHEVANKSLMCKGNNCGPAVVSERDWRQPATSHRPVAGKTFVWRLPIAANGKCGSATVGGPKTGVRLATRAFRCHLIRLHMWLPSSNMDTEEIAAVAHLYLATKIKRKRRFCVHPIIMEKMVSSLFYTMYPRIKKDEANFFNFVRMSRTSFDELFDIVRCNLTRHDTTMRSAVTPEEKLICTLRRPRWRHIGIFVRERACDVFQKCQLFEEYWSAVVEWLEDSPPTKVIRARFPAGSSGISHVRIVPGRYRWSAGNLGVLPPSLFIPGAAPSTPHVAPPPPVGSIFLAVESRRNLFTTYVILRLTLVPDKYLAIGCSMTDLHYYFALDRSTVGGIVKEASGFDSRANFPNCLGAIDGKHIRVIQPKHSGSLYYNIKKFFSIVLLAVCDADYTFTYIDIGLYGRTNDSSIFKQAPLYKGMMDNALHIPAPTQMSRTVLVIAPFVFVGDEAFGLSENVLMAERPFLIRRKSTTDCLRVVGTSSAVSRMVDVASHLMMERHRVTRPYTKHISTGRRDPSGSSDSSLGAPSHETTLHRFLVTRDLILASLLMKRKTRKGKCRKLWVHPLLMERPNKGLFHNLFDDLQQDSDKFFSYFRTSKNSFYELLSMIEEGIRKQDTMMTEAIPSDRRLALALSGNLDNIRNQSCMVARNVGQACCSVGCSVS</sequence>
<dbReference type="InterPro" id="IPR027806">
    <property type="entry name" value="HARBI1_dom"/>
</dbReference>
<proteinExistence type="predicted"/>
<reference evidence="5 6" key="1">
    <citation type="submission" date="2023-02" db="EMBL/GenBank/DDBJ databases">
        <title>LHISI_Scaffold_Assembly.</title>
        <authorList>
            <person name="Stuart O.P."/>
            <person name="Cleave R."/>
            <person name="Magrath M.J.L."/>
            <person name="Mikheyev A.S."/>
        </authorList>
    </citation>
    <scope>NUCLEOTIDE SEQUENCE [LARGE SCALE GENOMIC DNA]</scope>
    <source>
        <strain evidence="5">Daus_M_001</strain>
        <tissue evidence="5">Leg muscle</tissue>
    </source>
</reference>
<comment type="caution">
    <text evidence="5">The sequence shown here is derived from an EMBL/GenBank/DDBJ whole genome shotgun (WGS) entry which is preliminary data.</text>
</comment>